<dbReference type="AlphaFoldDB" id="A0A645IUR5"/>
<name>A0A645IUR5_9ZZZZ</name>
<reference evidence="2" key="1">
    <citation type="submission" date="2019-08" db="EMBL/GenBank/DDBJ databases">
        <authorList>
            <person name="Kucharzyk K."/>
            <person name="Murdoch R.W."/>
            <person name="Higgins S."/>
            <person name="Loffler F."/>
        </authorList>
    </citation>
    <scope>NUCLEOTIDE SEQUENCE</scope>
</reference>
<gene>
    <name evidence="2" type="ORF">SDC9_199788</name>
</gene>
<accession>A0A645IUR5</accession>
<keyword evidence="1" id="KW-1133">Transmembrane helix</keyword>
<dbReference type="EMBL" id="VSSQ01117942">
    <property type="protein sequence ID" value="MPN52134.1"/>
    <property type="molecule type" value="Genomic_DNA"/>
</dbReference>
<protein>
    <submittedName>
        <fullName evidence="2">Uncharacterized protein</fullName>
    </submittedName>
</protein>
<organism evidence="2">
    <name type="scientific">bioreactor metagenome</name>
    <dbReference type="NCBI Taxonomy" id="1076179"/>
    <lineage>
        <taxon>unclassified sequences</taxon>
        <taxon>metagenomes</taxon>
        <taxon>ecological metagenomes</taxon>
    </lineage>
</organism>
<comment type="caution">
    <text evidence="2">The sequence shown here is derived from an EMBL/GenBank/DDBJ whole genome shotgun (WGS) entry which is preliminary data.</text>
</comment>
<keyword evidence="1" id="KW-0812">Transmembrane</keyword>
<evidence type="ECO:0000256" key="1">
    <source>
        <dbReference type="SAM" id="Phobius"/>
    </source>
</evidence>
<feature type="transmembrane region" description="Helical" evidence="1">
    <location>
        <begin position="22"/>
        <end position="41"/>
    </location>
</feature>
<sequence>MAENTGLALEECLFLAMRAMPLMAYVLVVNLYVIVLCRWLVSVSSTISETIQFWIHVSFKWHSDAYANFQAVWTHQKLNLILMAA</sequence>
<evidence type="ECO:0000313" key="2">
    <source>
        <dbReference type="EMBL" id="MPN52134.1"/>
    </source>
</evidence>
<proteinExistence type="predicted"/>
<keyword evidence="1" id="KW-0472">Membrane</keyword>